<evidence type="ECO:0000259" key="2">
    <source>
        <dbReference type="Pfam" id="PF14302"/>
    </source>
</evidence>
<keyword evidence="1" id="KW-0732">Signal</keyword>
<evidence type="ECO:0000313" key="4">
    <source>
        <dbReference type="Proteomes" id="UP000193431"/>
    </source>
</evidence>
<evidence type="ECO:0000313" key="3">
    <source>
        <dbReference type="EMBL" id="ARN78270.1"/>
    </source>
</evidence>
<proteinExistence type="predicted"/>
<dbReference type="Proteomes" id="UP000193431">
    <property type="component" value="Chromosome"/>
</dbReference>
<feature type="chain" id="PRO_5013275399" description="DUF4377 domain-containing protein" evidence="1">
    <location>
        <begin position="22"/>
        <end position="180"/>
    </location>
</feature>
<name>A0A1W6MKZ6_9FLAO</name>
<dbReference type="Pfam" id="PF14302">
    <property type="entry name" value="DUF4377"/>
    <property type="match status" value="1"/>
</dbReference>
<dbReference type="PROSITE" id="PS51257">
    <property type="entry name" value="PROKAR_LIPOPROTEIN"/>
    <property type="match status" value="1"/>
</dbReference>
<organism evidence="3 4">
    <name type="scientific">Nonlabens spongiae</name>
    <dbReference type="NCBI Taxonomy" id="331648"/>
    <lineage>
        <taxon>Bacteria</taxon>
        <taxon>Pseudomonadati</taxon>
        <taxon>Bacteroidota</taxon>
        <taxon>Flavobacteriia</taxon>
        <taxon>Flavobacteriales</taxon>
        <taxon>Flavobacteriaceae</taxon>
        <taxon>Nonlabens</taxon>
    </lineage>
</organism>
<accession>A0A1W6MKZ6</accession>
<dbReference type="OrthoDB" id="880459at2"/>
<reference evidence="3 4" key="1">
    <citation type="submission" date="2016-11" db="EMBL/GenBank/DDBJ databases">
        <title>Trade-off between light-utilization and light-protection in marine flavobacteria.</title>
        <authorList>
            <person name="Kumagai Y."/>
        </authorList>
    </citation>
    <scope>NUCLEOTIDE SEQUENCE [LARGE SCALE GENOMIC DNA]</scope>
    <source>
        <strain evidence="3 4">JCM 13191</strain>
    </source>
</reference>
<feature type="domain" description="DUF4377" evidence="2">
    <location>
        <begin position="35"/>
        <end position="106"/>
    </location>
</feature>
<dbReference type="RefSeq" id="WP_085767071.1">
    <property type="nucleotide sequence ID" value="NZ_CP019344.1"/>
</dbReference>
<dbReference type="AlphaFoldDB" id="A0A1W6MKZ6"/>
<gene>
    <name evidence="3" type="ORF">BST97_09855</name>
</gene>
<protein>
    <recommendedName>
        <fullName evidence="2">DUF4377 domain-containing protein</fullName>
    </recommendedName>
</protein>
<feature type="signal peptide" evidence="1">
    <location>
        <begin position="1"/>
        <end position="21"/>
    </location>
</feature>
<dbReference type="InterPro" id="IPR025485">
    <property type="entry name" value="DUF4377"/>
</dbReference>
<dbReference type="STRING" id="331648.BST97_09855"/>
<dbReference type="EMBL" id="CP019344">
    <property type="protein sequence ID" value="ARN78270.1"/>
    <property type="molecule type" value="Genomic_DNA"/>
</dbReference>
<evidence type="ECO:0000256" key="1">
    <source>
        <dbReference type="SAM" id="SignalP"/>
    </source>
</evidence>
<sequence>MKKLAILLLLALAACSNDDSADEERVNMIIDHHYEMGVGVGPVPVLRVQEGDQIASNQFQIFYGGITGFNFEPGFVYELEVLKRNVENPPADAPSIEYILVNEVSKMPVPANTTFEMKIKDFGTEFVISETDGTYNFLSFIPLDCQQRCNELEQAIQNNSQVVGVFEHDGNGGVVLIDIL</sequence>
<keyword evidence="4" id="KW-1185">Reference proteome</keyword>